<evidence type="ECO:0000313" key="1">
    <source>
        <dbReference type="EMBL" id="KAL0942615.1"/>
    </source>
</evidence>
<dbReference type="Proteomes" id="UP000805649">
    <property type="component" value="Unassembled WGS sequence"/>
</dbReference>
<evidence type="ECO:0000313" key="2">
    <source>
        <dbReference type="Proteomes" id="UP000805649"/>
    </source>
</evidence>
<dbReference type="EMBL" id="VUJX02000001">
    <property type="protein sequence ID" value="KAL0942615.1"/>
    <property type="molecule type" value="Genomic_DNA"/>
</dbReference>
<gene>
    <name evidence="1" type="ORF">CTRU02_200501</name>
</gene>
<accession>A0ACC3ZF22</accession>
<proteinExistence type="predicted"/>
<organism evidence="1 2">
    <name type="scientific">Colletotrichum truncatum</name>
    <name type="common">Anthracnose fungus</name>
    <name type="synonym">Colletotrichum capsici</name>
    <dbReference type="NCBI Taxonomy" id="5467"/>
    <lineage>
        <taxon>Eukaryota</taxon>
        <taxon>Fungi</taxon>
        <taxon>Dikarya</taxon>
        <taxon>Ascomycota</taxon>
        <taxon>Pezizomycotina</taxon>
        <taxon>Sordariomycetes</taxon>
        <taxon>Hypocreomycetidae</taxon>
        <taxon>Glomerellales</taxon>
        <taxon>Glomerellaceae</taxon>
        <taxon>Colletotrichum</taxon>
        <taxon>Colletotrichum truncatum species complex</taxon>
    </lineage>
</organism>
<protein>
    <submittedName>
        <fullName evidence="1">Uncharacterized protein</fullName>
    </submittedName>
</protein>
<name>A0ACC3ZF22_COLTU</name>
<reference evidence="1 2" key="1">
    <citation type="journal article" date="2020" name="Phytopathology">
        <title>Genome Sequence Resources of Colletotrichum truncatum, C. plurivorum, C. musicola, and C. sojae: Four Species Pathogenic to Soybean (Glycine max).</title>
        <authorList>
            <person name="Rogerio F."/>
            <person name="Boufleur T.R."/>
            <person name="Ciampi-Guillardi M."/>
            <person name="Sukno S.A."/>
            <person name="Thon M.R."/>
            <person name="Massola Junior N.S."/>
            <person name="Baroncelli R."/>
        </authorList>
    </citation>
    <scope>NUCLEOTIDE SEQUENCE [LARGE SCALE GENOMIC DNA]</scope>
    <source>
        <strain evidence="1 2">CMES1059</strain>
    </source>
</reference>
<comment type="caution">
    <text evidence="1">The sequence shown here is derived from an EMBL/GenBank/DDBJ whole genome shotgun (WGS) entry which is preliminary data.</text>
</comment>
<sequence>MSGLEEIYGTLGFYDGYIKRSTNVSIFSSTLTTIRGGFQLSESSVFRNISFPRLSTVGGVFSLYLMDNLEYVDVTDLHSVGHIRIHAPQLSTFKHNELRNINGDYFNDDILISACKLESLDSIFNNNIKIRNAVVANVPSLKSVTIGFSAARKLSFDNTKVDGEPFEVIFGGKNTESMQLGDVSISGGAASVKRDPGLQKLTARTFTVESNRLKHLDVPFNELGGLYVSHENNIKWVSVPEQAKQWEDFILVLSHNPNLNLSSEYMVSDSGETVRSWYWPQKDMEGVTIRETSVSNAFL</sequence>
<keyword evidence="2" id="KW-1185">Reference proteome</keyword>